<keyword evidence="5" id="KW-0067">ATP-binding</keyword>
<evidence type="ECO:0000256" key="7">
    <source>
        <dbReference type="ARBA" id="ARBA00023136"/>
    </source>
</evidence>
<feature type="region of interest" description="Disordered" evidence="8">
    <location>
        <begin position="314"/>
        <end position="335"/>
    </location>
</feature>
<keyword evidence="2" id="KW-0597">Phosphoprotein</keyword>
<dbReference type="InterPro" id="IPR051694">
    <property type="entry name" value="Immunoregulatory_rcpt-like"/>
</dbReference>
<feature type="region of interest" description="Disordered" evidence="8">
    <location>
        <begin position="144"/>
        <end position="186"/>
    </location>
</feature>
<feature type="region of interest" description="Disordered" evidence="8">
    <location>
        <begin position="237"/>
        <end position="295"/>
    </location>
</feature>
<reference evidence="12 13" key="1">
    <citation type="submission" date="2016-03" db="EMBL/GenBank/DDBJ databases">
        <authorList>
            <person name="Ploux O."/>
        </authorList>
    </citation>
    <scope>NUCLEOTIDE SEQUENCE [LARGE SCALE GENOMIC DNA]</scope>
    <source>
        <strain evidence="12 13">UAMH 11012</strain>
    </source>
</reference>
<feature type="chain" id="PRO_5012611718" description="Epidermal growth factor receptor-like transmembrane-juxtamembrane segment domain-containing protein" evidence="10">
    <location>
        <begin position="27"/>
        <end position="356"/>
    </location>
</feature>
<dbReference type="EMBL" id="FJOG01000020">
    <property type="protein sequence ID" value="CZR62085.1"/>
    <property type="molecule type" value="Genomic_DNA"/>
</dbReference>
<keyword evidence="6 9" id="KW-1133">Transmembrane helix</keyword>
<keyword evidence="7 9" id="KW-0472">Membrane</keyword>
<dbReference type="OrthoDB" id="5421782at2759"/>
<name>A0A1L7XAP3_9HELO</name>
<evidence type="ECO:0000256" key="9">
    <source>
        <dbReference type="SAM" id="Phobius"/>
    </source>
</evidence>
<evidence type="ECO:0000256" key="8">
    <source>
        <dbReference type="SAM" id="MobiDB-lite"/>
    </source>
</evidence>
<proteinExistence type="predicted"/>
<dbReference type="STRING" id="576137.A0A1L7XAP3"/>
<evidence type="ECO:0000256" key="1">
    <source>
        <dbReference type="ARBA" id="ARBA00004167"/>
    </source>
</evidence>
<gene>
    <name evidence="12" type="ORF">PAC_11982</name>
</gene>
<dbReference type="PANTHER" id="PTHR15549:SF26">
    <property type="entry name" value="AXIAL BUDDING PATTERN PROTEIN 2-RELATED"/>
    <property type="match status" value="1"/>
</dbReference>
<dbReference type="AlphaFoldDB" id="A0A1L7XAP3"/>
<evidence type="ECO:0000256" key="3">
    <source>
        <dbReference type="ARBA" id="ARBA00022692"/>
    </source>
</evidence>
<feature type="transmembrane region" description="Helical" evidence="9">
    <location>
        <begin position="189"/>
        <end position="214"/>
    </location>
</feature>
<evidence type="ECO:0000313" key="12">
    <source>
        <dbReference type="EMBL" id="CZR62085.1"/>
    </source>
</evidence>
<keyword evidence="10" id="KW-0732">Signal</keyword>
<evidence type="ECO:0000256" key="10">
    <source>
        <dbReference type="SAM" id="SignalP"/>
    </source>
</evidence>
<sequence>MTPLTLMLVHFLVAVDGAAYPAPTLAARLDNRQGVDVSTVWSPFVVGTTVLYGPFGFSSETVTTAGNNWNWCSVGFLDCFVMTTCEFGTIFYPGTSYVCPSTAASCGTEYLYSTLGANLDFTRFACYDTTGANTETFLLVSPTVGSTSTTTSSTSTSSLSSITSSLTSPTTTRSPTTTPPTPTPSQTPIGAIVGGVVGGLAVLALAALAILLLFRRRNQQPAPVQPDFAAIELIKPQHSQQQPPPVASYNPKYASYASSSTTSPNLPLPMYQRTAGQNEASSTSPGVPPTQEPVNTADTCARNLTHSPVGAGMPAASYRPQDGNTQPSTMSGPVELSPYTAATLRAMEMNAGQAQR</sequence>
<comment type="subcellular location">
    <subcellularLocation>
        <location evidence="1">Membrane</location>
        <topology evidence="1">Single-pass membrane protein</topology>
    </subcellularLocation>
</comment>
<feature type="compositionally biased region" description="Polar residues" evidence="8">
    <location>
        <begin position="322"/>
        <end position="331"/>
    </location>
</feature>
<protein>
    <recommendedName>
        <fullName evidence="11">Epidermal growth factor receptor-like transmembrane-juxtamembrane segment domain-containing protein</fullName>
    </recommendedName>
</protein>
<evidence type="ECO:0000256" key="4">
    <source>
        <dbReference type="ARBA" id="ARBA00022741"/>
    </source>
</evidence>
<dbReference type="Pfam" id="PF21314">
    <property type="entry name" value="TM_ErbB1"/>
    <property type="match status" value="1"/>
</dbReference>
<feature type="signal peptide" evidence="10">
    <location>
        <begin position="1"/>
        <end position="26"/>
    </location>
</feature>
<dbReference type="GO" id="GO:0016020">
    <property type="term" value="C:membrane"/>
    <property type="evidence" value="ECO:0007669"/>
    <property type="project" value="UniProtKB-SubCell"/>
</dbReference>
<evidence type="ECO:0000259" key="11">
    <source>
        <dbReference type="Pfam" id="PF21314"/>
    </source>
</evidence>
<evidence type="ECO:0000256" key="6">
    <source>
        <dbReference type="ARBA" id="ARBA00022989"/>
    </source>
</evidence>
<dbReference type="PANTHER" id="PTHR15549">
    <property type="entry name" value="PAIRED IMMUNOGLOBULIN-LIKE TYPE 2 RECEPTOR"/>
    <property type="match status" value="1"/>
</dbReference>
<dbReference type="Proteomes" id="UP000184330">
    <property type="component" value="Unassembled WGS sequence"/>
</dbReference>
<dbReference type="InterPro" id="IPR049328">
    <property type="entry name" value="TM_ErbB1"/>
</dbReference>
<feature type="compositionally biased region" description="Low complexity" evidence="8">
    <location>
        <begin position="253"/>
        <end position="263"/>
    </location>
</feature>
<evidence type="ECO:0000313" key="13">
    <source>
        <dbReference type="Proteomes" id="UP000184330"/>
    </source>
</evidence>
<keyword evidence="4" id="KW-0547">Nucleotide-binding</keyword>
<keyword evidence="3 9" id="KW-0812">Transmembrane</keyword>
<feature type="domain" description="Epidermal growth factor receptor-like transmembrane-juxtamembrane segment" evidence="11">
    <location>
        <begin position="192"/>
        <end position="220"/>
    </location>
</feature>
<dbReference type="GO" id="GO:0071944">
    <property type="term" value="C:cell periphery"/>
    <property type="evidence" value="ECO:0007669"/>
    <property type="project" value="UniProtKB-ARBA"/>
</dbReference>
<organism evidence="12 13">
    <name type="scientific">Phialocephala subalpina</name>
    <dbReference type="NCBI Taxonomy" id="576137"/>
    <lineage>
        <taxon>Eukaryota</taxon>
        <taxon>Fungi</taxon>
        <taxon>Dikarya</taxon>
        <taxon>Ascomycota</taxon>
        <taxon>Pezizomycotina</taxon>
        <taxon>Leotiomycetes</taxon>
        <taxon>Helotiales</taxon>
        <taxon>Mollisiaceae</taxon>
        <taxon>Phialocephala</taxon>
        <taxon>Phialocephala fortinii species complex</taxon>
    </lineage>
</organism>
<feature type="compositionally biased region" description="Polar residues" evidence="8">
    <location>
        <begin position="274"/>
        <end position="285"/>
    </location>
</feature>
<keyword evidence="13" id="KW-1185">Reference proteome</keyword>
<evidence type="ECO:0000256" key="2">
    <source>
        <dbReference type="ARBA" id="ARBA00022553"/>
    </source>
</evidence>
<evidence type="ECO:0000256" key="5">
    <source>
        <dbReference type="ARBA" id="ARBA00022840"/>
    </source>
</evidence>
<accession>A0A1L7XAP3</accession>
<feature type="compositionally biased region" description="Low complexity" evidence="8">
    <location>
        <begin position="144"/>
        <end position="176"/>
    </location>
</feature>